<accession>F4G0B4</accession>
<dbReference type="eggNOG" id="arCOG07340">
    <property type="taxonomic scope" value="Archaea"/>
</dbReference>
<gene>
    <name evidence="1" type="ordered locus">Mcup_1698</name>
</gene>
<dbReference type="PATRIC" id="fig|1006006.8.peg.1704"/>
<dbReference type="KEGG" id="mcn:Mcup_1698"/>
<dbReference type="AlphaFoldDB" id="F4G0B4"/>
<dbReference type="Proteomes" id="UP000007812">
    <property type="component" value="Chromosome"/>
</dbReference>
<dbReference type="STRING" id="1006006.Mcup_1698"/>
<dbReference type="EMBL" id="CP002656">
    <property type="protein sequence ID" value="AEB95801.1"/>
    <property type="molecule type" value="Genomic_DNA"/>
</dbReference>
<evidence type="ECO:0000313" key="2">
    <source>
        <dbReference type="Proteomes" id="UP000007812"/>
    </source>
</evidence>
<reference evidence="1 2" key="1">
    <citation type="journal article" date="2011" name="J. Bacteriol.">
        <title>Complete genome sequence of Metallosphaera cuprina, a metal sulfide-oxidizing archaeon from a hot spring.</title>
        <authorList>
            <person name="Liu L.J."/>
            <person name="You X.Y."/>
            <person name="Zheng H."/>
            <person name="Wang S."/>
            <person name="Jiang C.Y."/>
            <person name="Liu S.J."/>
        </authorList>
    </citation>
    <scope>NUCLEOTIDE SEQUENCE [LARGE SCALE GENOMIC DNA]</scope>
    <source>
        <strain evidence="1 2">Ar-4</strain>
    </source>
</reference>
<proteinExistence type="predicted"/>
<protein>
    <submittedName>
        <fullName evidence="1">Uncharacterized protein</fullName>
    </submittedName>
</protein>
<dbReference type="OrthoDB" id="38075at2157"/>
<dbReference type="HOGENOM" id="CLU_2044515_0_0_2"/>
<dbReference type="RefSeq" id="WP_013738299.1">
    <property type="nucleotide sequence ID" value="NC_015435.1"/>
</dbReference>
<name>F4G0B4_METCR</name>
<organism evidence="1 2">
    <name type="scientific">Metallosphaera cuprina (strain Ar-4)</name>
    <dbReference type="NCBI Taxonomy" id="1006006"/>
    <lineage>
        <taxon>Archaea</taxon>
        <taxon>Thermoproteota</taxon>
        <taxon>Thermoprotei</taxon>
        <taxon>Sulfolobales</taxon>
        <taxon>Sulfolobaceae</taxon>
        <taxon>Metallosphaera</taxon>
    </lineage>
</organism>
<dbReference type="GeneID" id="10493887"/>
<evidence type="ECO:0000313" key="1">
    <source>
        <dbReference type="EMBL" id="AEB95801.1"/>
    </source>
</evidence>
<keyword evidence="2" id="KW-1185">Reference proteome</keyword>
<sequence>MVKTDSCGCVVQRKYASDYLARRLYALNEKGFSLVKRVEIGDGRWFEVYKRGNDYRYKSSECPLVVITLEALLEAKEDGTLNKSNWREVLRGVKGLQINEVIERIGSSLSEVLS</sequence>